<keyword evidence="2" id="KW-0812">Transmembrane</keyword>
<dbReference type="AlphaFoldDB" id="A0A0C2WZT7"/>
<dbReference type="EMBL" id="KN824348">
    <property type="protein sequence ID" value="KIM22802.1"/>
    <property type="molecule type" value="Genomic_DNA"/>
</dbReference>
<dbReference type="InterPro" id="IPR005804">
    <property type="entry name" value="FA_desaturase_dom"/>
</dbReference>
<organism evidence="4 5">
    <name type="scientific">Serendipita vermifera MAFF 305830</name>
    <dbReference type="NCBI Taxonomy" id="933852"/>
    <lineage>
        <taxon>Eukaryota</taxon>
        <taxon>Fungi</taxon>
        <taxon>Dikarya</taxon>
        <taxon>Basidiomycota</taxon>
        <taxon>Agaricomycotina</taxon>
        <taxon>Agaricomycetes</taxon>
        <taxon>Sebacinales</taxon>
        <taxon>Serendipitaceae</taxon>
        <taxon>Serendipita</taxon>
    </lineage>
</organism>
<protein>
    <recommendedName>
        <fullName evidence="3">Fatty acid desaturase domain-containing protein</fullName>
    </recommendedName>
</protein>
<evidence type="ECO:0000313" key="5">
    <source>
        <dbReference type="Proteomes" id="UP000054097"/>
    </source>
</evidence>
<sequence>MSQRRLAPSSTAKTTKGAQASAGTAATVTPKDNLATFVVPDLSVKDLLSCIPKHCFERSALRSSVYVVWDLFLLTVIYKATKYAEANALPKVAEYYPQPAAQTAAWYALWALYSYAAGLVATGIWVIAHECGHQAFSESKFINNAMGWVLHSALGVPYHSWRISHARHHASTGHMNLDQVFVPKTRSELGLPPLDPATDDPLGANVSDKVMGEMWEAIGDSPISAASYGVLQLTFGWPMYLIRNATGQRSYPRFTNHFQPSSVIFAPHQSGDIILSDVGVLLWIGGLVYASMEFGFGTMMRVYGFPYLWVNSWLVLITFLQHTDPMLPHYRAPAFNFQRGALSTLDRQLLGGAGPVFAWLGGFLTHGISETHVLHHVCSKIPHYHAWEAADALRARLASSGIVLKGAPAGWTEVYKTIRSCKFVEDEGDVVFYKNAYGKAACKAVYNEVTSCSTRMHMEKPLARPCTTSPSAIPVSTWLTRKRR</sequence>
<reference evidence="5" key="2">
    <citation type="submission" date="2015-01" db="EMBL/GenBank/DDBJ databases">
        <title>Evolutionary Origins and Diversification of the Mycorrhizal Mutualists.</title>
        <authorList>
            <consortium name="DOE Joint Genome Institute"/>
            <consortium name="Mycorrhizal Genomics Consortium"/>
            <person name="Kohler A."/>
            <person name="Kuo A."/>
            <person name="Nagy L.G."/>
            <person name="Floudas D."/>
            <person name="Copeland A."/>
            <person name="Barry K.W."/>
            <person name="Cichocki N."/>
            <person name="Veneault-Fourrey C."/>
            <person name="LaButti K."/>
            <person name="Lindquist E.A."/>
            <person name="Lipzen A."/>
            <person name="Lundell T."/>
            <person name="Morin E."/>
            <person name="Murat C."/>
            <person name="Riley R."/>
            <person name="Ohm R."/>
            <person name="Sun H."/>
            <person name="Tunlid A."/>
            <person name="Henrissat B."/>
            <person name="Grigoriev I.V."/>
            <person name="Hibbett D.S."/>
            <person name="Martin F."/>
        </authorList>
    </citation>
    <scope>NUCLEOTIDE SEQUENCE [LARGE SCALE GENOMIC DNA]</scope>
    <source>
        <strain evidence="5">MAFF 305830</strain>
    </source>
</reference>
<reference evidence="4 5" key="1">
    <citation type="submission" date="2014-04" db="EMBL/GenBank/DDBJ databases">
        <authorList>
            <consortium name="DOE Joint Genome Institute"/>
            <person name="Kuo A."/>
            <person name="Zuccaro A."/>
            <person name="Kohler A."/>
            <person name="Nagy L.G."/>
            <person name="Floudas D."/>
            <person name="Copeland A."/>
            <person name="Barry K.W."/>
            <person name="Cichocki N."/>
            <person name="Veneault-Fourrey C."/>
            <person name="LaButti K."/>
            <person name="Lindquist E.A."/>
            <person name="Lipzen A."/>
            <person name="Lundell T."/>
            <person name="Morin E."/>
            <person name="Murat C."/>
            <person name="Sun H."/>
            <person name="Tunlid A."/>
            <person name="Henrissat B."/>
            <person name="Grigoriev I.V."/>
            <person name="Hibbett D.S."/>
            <person name="Martin F."/>
            <person name="Nordberg H.P."/>
            <person name="Cantor M.N."/>
            <person name="Hua S.X."/>
        </authorList>
    </citation>
    <scope>NUCLEOTIDE SEQUENCE [LARGE SCALE GENOMIC DNA]</scope>
    <source>
        <strain evidence="4 5">MAFF 305830</strain>
    </source>
</reference>
<evidence type="ECO:0000313" key="4">
    <source>
        <dbReference type="EMBL" id="KIM22802.1"/>
    </source>
</evidence>
<name>A0A0C2WZT7_SERVB</name>
<keyword evidence="2" id="KW-1133">Transmembrane helix</keyword>
<feature type="region of interest" description="Disordered" evidence="1">
    <location>
        <begin position="1"/>
        <end position="24"/>
    </location>
</feature>
<evidence type="ECO:0000259" key="3">
    <source>
        <dbReference type="Pfam" id="PF00487"/>
    </source>
</evidence>
<dbReference type="PANTHER" id="PTHR32100">
    <property type="entry name" value="OMEGA-6 FATTY ACID DESATURASE, CHLOROPLASTIC"/>
    <property type="match status" value="1"/>
</dbReference>
<dbReference type="HOGENOM" id="CLU_033094_0_0_1"/>
<dbReference type="GO" id="GO:0006629">
    <property type="term" value="P:lipid metabolic process"/>
    <property type="evidence" value="ECO:0007669"/>
    <property type="project" value="InterPro"/>
</dbReference>
<evidence type="ECO:0000256" key="2">
    <source>
        <dbReference type="SAM" id="Phobius"/>
    </source>
</evidence>
<dbReference type="OrthoDB" id="1461976at2759"/>
<keyword evidence="5" id="KW-1185">Reference proteome</keyword>
<feature type="domain" description="Fatty acid desaturase" evidence="3">
    <location>
        <begin position="105"/>
        <end position="402"/>
    </location>
</feature>
<dbReference type="Proteomes" id="UP000054097">
    <property type="component" value="Unassembled WGS sequence"/>
</dbReference>
<dbReference type="InterPro" id="IPR012171">
    <property type="entry name" value="Fatty_acid_desaturase"/>
</dbReference>
<gene>
    <name evidence="4" type="ORF">M408DRAFT_280057</name>
</gene>
<dbReference type="CDD" id="cd03507">
    <property type="entry name" value="Delta12-FADS-like"/>
    <property type="match status" value="1"/>
</dbReference>
<dbReference type="GO" id="GO:0016491">
    <property type="term" value="F:oxidoreductase activity"/>
    <property type="evidence" value="ECO:0007669"/>
    <property type="project" value="InterPro"/>
</dbReference>
<evidence type="ECO:0000256" key="1">
    <source>
        <dbReference type="SAM" id="MobiDB-lite"/>
    </source>
</evidence>
<keyword evidence="2" id="KW-0472">Membrane</keyword>
<dbReference type="Pfam" id="PF00487">
    <property type="entry name" value="FA_desaturase"/>
    <property type="match status" value="1"/>
</dbReference>
<dbReference type="STRING" id="933852.A0A0C2WZT7"/>
<accession>A0A0C2WZT7</accession>
<proteinExistence type="predicted"/>
<feature type="transmembrane region" description="Helical" evidence="2">
    <location>
        <begin position="104"/>
        <end position="128"/>
    </location>
</feature>